<gene>
    <name evidence="2" type="ORF">BRADI_4g07075v3</name>
</gene>
<evidence type="ECO:0000313" key="2">
    <source>
        <dbReference type="EMBL" id="PNT62683.1"/>
    </source>
</evidence>
<dbReference type="Gramene" id="PNT62683">
    <property type="protein sequence ID" value="PNT62683"/>
    <property type="gene ID" value="BRADI_4g07075v3"/>
</dbReference>
<organism evidence="2">
    <name type="scientific">Brachypodium distachyon</name>
    <name type="common">Purple false brome</name>
    <name type="synonym">Trachynia distachya</name>
    <dbReference type="NCBI Taxonomy" id="15368"/>
    <lineage>
        <taxon>Eukaryota</taxon>
        <taxon>Viridiplantae</taxon>
        <taxon>Streptophyta</taxon>
        <taxon>Embryophyta</taxon>
        <taxon>Tracheophyta</taxon>
        <taxon>Spermatophyta</taxon>
        <taxon>Magnoliopsida</taxon>
        <taxon>Liliopsida</taxon>
        <taxon>Poales</taxon>
        <taxon>Poaceae</taxon>
        <taxon>BOP clade</taxon>
        <taxon>Pooideae</taxon>
        <taxon>Stipodae</taxon>
        <taxon>Brachypodieae</taxon>
        <taxon>Brachypodium</taxon>
    </lineage>
</organism>
<dbReference type="AlphaFoldDB" id="A0A2K2CKY2"/>
<dbReference type="InParanoid" id="A0A2K2CKY2"/>
<reference evidence="3" key="3">
    <citation type="submission" date="2018-08" db="UniProtKB">
        <authorList>
            <consortium name="EnsemblPlants"/>
        </authorList>
    </citation>
    <scope>IDENTIFICATION</scope>
    <source>
        <strain evidence="3">cv. Bd21</strain>
    </source>
</reference>
<feature type="region of interest" description="Disordered" evidence="1">
    <location>
        <begin position="106"/>
        <end position="126"/>
    </location>
</feature>
<evidence type="ECO:0000256" key="1">
    <source>
        <dbReference type="SAM" id="MobiDB-lite"/>
    </source>
</evidence>
<accession>A0A2K2CKY2</accession>
<keyword evidence="4" id="KW-1185">Reference proteome</keyword>
<protein>
    <submittedName>
        <fullName evidence="2 3">Uncharacterized protein</fullName>
    </submittedName>
</protein>
<evidence type="ECO:0000313" key="3">
    <source>
        <dbReference type="EnsemblPlants" id="PNT62683"/>
    </source>
</evidence>
<evidence type="ECO:0000313" key="4">
    <source>
        <dbReference type="Proteomes" id="UP000008810"/>
    </source>
</evidence>
<dbReference type="Proteomes" id="UP000008810">
    <property type="component" value="Chromosome 4"/>
</dbReference>
<dbReference type="EMBL" id="CM000883">
    <property type="protein sequence ID" value="PNT62683.1"/>
    <property type="molecule type" value="Genomic_DNA"/>
</dbReference>
<name>A0A2K2CKY2_BRADI</name>
<sequence>MASHWIVLDLYSKALQEAGTIALSILKREKKGLKIQLLTRTKTALCPRVAPVGRHGRRSVVPIFKASLGALSLAAAGGLCRAKPVRQTAAAGPSFLRCFAPGAPGRHRPNLKQSDPMGGGAGSSTPLAVPALADSVPTAGCCRISGGARGLA</sequence>
<proteinExistence type="predicted"/>
<reference evidence="2 3" key="1">
    <citation type="journal article" date="2010" name="Nature">
        <title>Genome sequencing and analysis of the model grass Brachypodium distachyon.</title>
        <authorList>
            <consortium name="International Brachypodium Initiative"/>
        </authorList>
    </citation>
    <scope>NUCLEOTIDE SEQUENCE [LARGE SCALE GENOMIC DNA]</scope>
    <source>
        <strain evidence="2 3">Bd21</strain>
    </source>
</reference>
<dbReference type="EnsemblPlants" id="PNT62683">
    <property type="protein sequence ID" value="PNT62683"/>
    <property type="gene ID" value="BRADI_4g07075v3"/>
</dbReference>
<reference evidence="2" key="2">
    <citation type="submission" date="2017-06" db="EMBL/GenBank/DDBJ databases">
        <title>WGS assembly of Brachypodium distachyon.</title>
        <authorList>
            <consortium name="The International Brachypodium Initiative"/>
            <person name="Lucas S."/>
            <person name="Harmon-Smith M."/>
            <person name="Lail K."/>
            <person name="Tice H."/>
            <person name="Grimwood J."/>
            <person name="Bruce D."/>
            <person name="Barry K."/>
            <person name="Shu S."/>
            <person name="Lindquist E."/>
            <person name="Wang M."/>
            <person name="Pitluck S."/>
            <person name="Vogel J.P."/>
            <person name="Garvin D.F."/>
            <person name="Mockler T.C."/>
            <person name="Schmutz J."/>
            <person name="Rokhsar D."/>
            <person name="Bevan M.W."/>
        </authorList>
    </citation>
    <scope>NUCLEOTIDE SEQUENCE</scope>
    <source>
        <strain evidence="2">Bd21</strain>
    </source>
</reference>